<evidence type="ECO:0000313" key="11">
    <source>
        <dbReference type="Proteomes" id="UP000199159"/>
    </source>
</evidence>
<accession>A0A1H0X279</accession>
<dbReference type="PANTHER" id="PTHR46566:SF2">
    <property type="entry name" value="ATP-DEPENDENT 6-PHOSPHOFRUCTOKINASE ISOZYME 2"/>
    <property type="match status" value="1"/>
</dbReference>
<dbReference type="FunFam" id="3.40.1190.20:FF:000001">
    <property type="entry name" value="Phosphofructokinase"/>
    <property type="match status" value="1"/>
</dbReference>
<dbReference type="InterPro" id="IPR029056">
    <property type="entry name" value="Ribokinase-like"/>
</dbReference>
<dbReference type="CDD" id="cd01164">
    <property type="entry name" value="FruK_PfkB_like"/>
    <property type="match status" value="1"/>
</dbReference>
<gene>
    <name evidence="10" type="ORF">SAMN05216565_1245</name>
</gene>
<dbReference type="RefSeq" id="WP_090859846.1">
    <property type="nucleotide sequence ID" value="NZ_FNJU01000024.1"/>
</dbReference>
<keyword evidence="7" id="KW-0423">Lactose metabolism</keyword>
<dbReference type="InterPro" id="IPR002173">
    <property type="entry name" value="Carboh/pur_kinase_PfkB_CS"/>
</dbReference>
<comment type="catalytic activity">
    <reaction evidence="6 8">
        <text>beta-D-fructose 1-phosphate + ATP = beta-D-fructose 1,6-bisphosphate + ADP + H(+)</text>
        <dbReference type="Rhea" id="RHEA:14213"/>
        <dbReference type="ChEBI" id="CHEBI:15378"/>
        <dbReference type="ChEBI" id="CHEBI:30616"/>
        <dbReference type="ChEBI" id="CHEBI:32966"/>
        <dbReference type="ChEBI" id="CHEBI:138881"/>
        <dbReference type="ChEBI" id="CHEBI:456216"/>
        <dbReference type="EC" id="2.7.1.56"/>
    </reaction>
</comment>
<dbReference type="Gene3D" id="3.40.1190.20">
    <property type="match status" value="1"/>
</dbReference>
<comment type="pathway">
    <text evidence="7">Carbohydrate metabolism; D-tagatose 6-phosphate degradation; D-glyceraldehyde 3-phosphate and glycerone phosphate from D-tagatose 6-phosphate: step 1/2.</text>
</comment>
<dbReference type="AlphaFoldDB" id="A0A1H0X279"/>
<comment type="catalytic activity">
    <reaction evidence="7">
        <text>D-tagatofuranose 6-phosphate + ATP = D-tagatofuranose 1,6-bisphosphate + ADP + H(+)</text>
        <dbReference type="Rhea" id="RHEA:12420"/>
        <dbReference type="ChEBI" id="CHEBI:15378"/>
        <dbReference type="ChEBI" id="CHEBI:30616"/>
        <dbReference type="ChEBI" id="CHEBI:58694"/>
        <dbReference type="ChEBI" id="CHEBI:58695"/>
        <dbReference type="ChEBI" id="CHEBI:456216"/>
        <dbReference type="EC" id="2.7.1.144"/>
    </reaction>
</comment>
<proteinExistence type="inferred from homology"/>
<dbReference type="Pfam" id="PF00294">
    <property type="entry name" value="PfkB"/>
    <property type="match status" value="1"/>
</dbReference>
<keyword evidence="4 8" id="KW-0418">Kinase</keyword>
<dbReference type="GO" id="GO:0008662">
    <property type="term" value="F:1-phosphofructokinase activity"/>
    <property type="evidence" value="ECO:0007669"/>
    <property type="project" value="UniProtKB-UniRule"/>
</dbReference>
<dbReference type="GO" id="GO:0009024">
    <property type="term" value="F:tagatose-6-phosphate kinase activity"/>
    <property type="evidence" value="ECO:0007669"/>
    <property type="project" value="UniProtKB-EC"/>
</dbReference>
<evidence type="ECO:0000256" key="8">
    <source>
        <dbReference type="RuleBase" id="RU369061"/>
    </source>
</evidence>
<dbReference type="OrthoDB" id="9801219at2"/>
<evidence type="ECO:0000256" key="5">
    <source>
        <dbReference type="ARBA" id="ARBA00022840"/>
    </source>
</evidence>
<keyword evidence="2 7" id="KW-0808">Transferase</keyword>
<evidence type="ECO:0000256" key="6">
    <source>
        <dbReference type="ARBA" id="ARBA00047745"/>
    </source>
</evidence>
<dbReference type="InterPro" id="IPR011611">
    <property type="entry name" value="PfkB_dom"/>
</dbReference>
<dbReference type="GO" id="GO:0005829">
    <property type="term" value="C:cytosol"/>
    <property type="evidence" value="ECO:0007669"/>
    <property type="project" value="TreeGrafter"/>
</dbReference>
<sequence>MKQVVTITLNPAIDKTVSVRKFEVDQLNRVESEDDIQIDPGGKGINVAKVLTNFRVDVTASGFIGGKQGRQLLTGLDEKQIKHSFTMVKGETRTNLKIVDIESNSLTELNEPGFTVSEEEVDQLFEHLTILLPTTSILVLGGSYPKGVDKDIYKRIIEFANKQGVKVILDADGDAFKEGIEAGPYAVKPNVFELELLYNQKLSTMDEIVEAGKKLLGKGISTVVISMGKDGAVVLNDQSEVYRVEALSIVPGSTVGAGDSMVAAMVYCTLNEMPLQSLARWATAAGGMTASKPGTEVCTFDEVQEAKDQVKVYKI</sequence>
<dbReference type="GO" id="GO:0005524">
    <property type="term" value="F:ATP binding"/>
    <property type="evidence" value="ECO:0007669"/>
    <property type="project" value="UniProtKB-UniRule"/>
</dbReference>
<dbReference type="STRING" id="930152.SAMN05216565_1245"/>
<dbReference type="GO" id="GO:2001059">
    <property type="term" value="P:D-tagatose 6-phosphate catabolic process"/>
    <property type="evidence" value="ECO:0007669"/>
    <property type="project" value="UniProtKB-UniPathway"/>
</dbReference>
<keyword evidence="5 7" id="KW-0067">ATP-binding</keyword>
<dbReference type="InterPro" id="IPR022463">
    <property type="entry name" value="1-PFruKinase"/>
</dbReference>
<keyword evidence="3 7" id="KW-0547">Nucleotide-binding</keyword>
<dbReference type="EMBL" id="FNJU01000024">
    <property type="protein sequence ID" value="SDP96939.1"/>
    <property type="molecule type" value="Genomic_DNA"/>
</dbReference>
<organism evidence="10 11">
    <name type="scientific">Litchfieldia salsa</name>
    <dbReference type="NCBI Taxonomy" id="930152"/>
    <lineage>
        <taxon>Bacteria</taxon>
        <taxon>Bacillati</taxon>
        <taxon>Bacillota</taxon>
        <taxon>Bacilli</taxon>
        <taxon>Bacillales</taxon>
        <taxon>Bacillaceae</taxon>
        <taxon>Litchfieldia</taxon>
    </lineage>
</organism>
<evidence type="ECO:0000256" key="7">
    <source>
        <dbReference type="PIRNR" id="PIRNR000535"/>
    </source>
</evidence>
<dbReference type="SUPFAM" id="SSF53613">
    <property type="entry name" value="Ribokinase-like"/>
    <property type="match status" value="1"/>
</dbReference>
<comment type="function">
    <text evidence="8">Catalyzes the ATP-dependent phosphorylation of fructose-l-phosphate to fructose-l,6-bisphosphate.</text>
</comment>
<dbReference type="Proteomes" id="UP000199159">
    <property type="component" value="Unassembled WGS sequence"/>
</dbReference>
<evidence type="ECO:0000259" key="9">
    <source>
        <dbReference type="Pfam" id="PF00294"/>
    </source>
</evidence>
<evidence type="ECO:0000256" key="4">
    <source>
        <dbReference type="ARBA" id="ARBA00022777"/>
    </source>
</evidence>
<comment type="similarity">
    <text evidence="1">Belongs to the carbohydrate kinase pfkB family.</text>
</comment>
<evidence type="ECO:0000256" key="1">
    <source>
        <dbReference type="ARBA" id="ARBA00005380"/>
    </source>
</evidence>
<name>A0A1H0X279_9BACI</name>
<dbReference type="UniPathway" id="UPA00704">
    <property type="reaction ID" value="UER00715"/>
</dbReference>
<dbReference type="NCBIfam" id="TIGR03168">
    <property type="entry name" value="1-PFK"/>
    <property type="match status" value="1"/>
</dbReference>
<evidence type="ECO:0000256" key="3">
    <source>
        <dbReference type="ARBA" id="ARBA00022741"/>
    </source>
</evidence>
<dbReference type="GO" id="GO:0005988">
    <property type="term" value="P:lactose metabolic process"/>
    <property type="evidence" value="ECO:0007669"/>
    <property type="project" value="UniProtKB-KW"/>
</dbReference>
<dbReference type="InterPro" id="IPR017583">
    <property type="entry name" value="Tagatose/fructose_Pkinase"/>
</dbReference>
<dbReference type="GO" id="GO:0044281">
    <property type="term" value="P:small molecule metabolic process"/>
    <property type="evidence" value="ECO:0007669"/>
    <property type="project" value="UniProtKB-ARBA"/>
</dbReference>
<evidence type="ECO:0000313" key="10">
    <source>
        <dbReference type="EMBL" id="SDP96939.1"/>
    </source>
</evidence>
<evidence type="ECO:0000256" key="2">
    <source>
        <dbReference type="ARBA" id="ARBA00022679"/>
    </source>
</evidence>
<dbReference type="GO" id="GO:0016052">
    <property type="term" value="P:carbohydrate catabolic process"/>
    <property type="evidence" value="ECO:0007669"/>
    <property type="project" value="UniProtKB-ARBA"/>
</dbReference>
<dbReference type="EC" id="2.7.1.144" evidence="7"/>
<feature type="domain" description="Carbohydrate kinase PfkB" evidence="9">
    <location>
        <begin position="9"/>
        <end position="298"/>
    </location>
</feature>
<dbReference type="PROSITE" id="PS00584">
    <property type="entry name" value="PFKB_KINASES_2"/>
    <property type="match status" value="1"/>
</dbReference>
<protein>
    <recommendedName>
        <fullName evidence="7">Tagatose-6-phosphate kinase</fullName>
        <ecNumber evidence="7">2.7.1.144</ecNumber>
    </recommendedName>
</protein>
<dbReference type="PANTHER" id="PTHR46566">
    <property type="entry name" value="1-PHOSPHOFRUCTOKINASE-RELATED"/>
    <property type="match status" value="1"/>
</dbReference>
<dbReference type="NCBIfam" id="TIGR03828">
    <property type="entry name" value="pfkB"/>
    <property type="match status" value="1"/>
</dbReference>
<comment type="similarity">
    <text evidence="7">Belongs to the carbohydrate kinase PfkB family. LacC subfamily.</text>
</comment>
<dbReference type="PIRSF" id="PIRSF000535">
    <property type="entry name" value="1PFK/6PFK/LacC"/>
    <property type="match status" value="1"/>
</dbReference>
<reference evidence="11" key="1">
    <citation type="submission" date="2016-10" db="EMBL/GenBank/DDBJ databases">
        <authorList>
            <person name="Varghese N."/>
            <person name="Submissions S."/>
        </authorList>
    </citation>
    <scope>NUCLEOTIDE SEQUENCE [LARGE SCALE GENOMIC DNA]</scope>
    <source>
        <strain evidence="11">IBRC-M10078</strain>
    </source>
</reference>
<keyword evidence="11" id="KW-1185">Reference proteome</keyword>